<protein>
    <recommendedName>
        <fullName evidence="6">Aminopeptidase</fullName>
    </recommendedName>
</protein>
<dbReference type="Gene3D" id="3.50.30.90">
    <property type="match status" value="1"/>
</dbReference>
<dbReference type="InterPro" id="IPR012353">
    <property type="entry name" value="UCP015244"/>
</dbReference>
<feature type="domain" description="DUF2172" evidence="2">
    <location>
        <begin position="53"/>
        <end position="153"/>
    </location>
</feature>
<sequence>MKTLLEKLYPLNRLALSDGTDQAMALLQVELPDLKIFEVPSGTECWTWIVPEKWVVREAYISDGDRRIVDMQDHPLHVASYSPRMEQWVSREELLPHLHVAASYLADMGYRLPERPHAIPWVVNYYQRDWGFCLQKQRLDALKGDRFFVKIDAEFVPDTLKIGDLTVPGRSQEMIVFITNICHPYQVNDSISGLVVAVDIAKQLAQMDHHYTYKFLFLPETIGSIAYLSHHEHLIPLMKYGLFAEMLGHENDFVMQRSAQGHSPIDRVAEYVLKRSQPTYRTGEFREVLCNDEISLNGPGVNVPTISLSRWPYPQYHTNEDCPDIISEVQLESARDLILEIFKILDADRTPIRQYKGPIFLSRYGLWVEWRESDENRKLLDRIEKIMLLMEGELSVFDIAEKVDLDFWVVLDFLNKLHDKGLIEWQTPS</sequence>
<dbReference type="SUPFAM" id="SSF46785">
    <property type="entry name" value="Winged helix' DNA-binding domain"/>
    <property type="match status" value="1"/>
</dbReference>
<dbReference type="Pfam" id="PF16254">
    <property type="entry name" value="DUF4910"/>
    <property type="match status" value="1"/>
</dbReference>
<evidence type="ECO:0008006" key="6">
    <source>
        <dbReference type="Google" id="ProtNLM"/>
    </source>
</evidence>
<keyword evidence="1" id="KW-0479">Metal-binding</keyword>
<dbReference type="AlphaFoldDB" id="A0A098TJF9"/>
<dbReference type="InterPro" id="IPR036390">
    <property type="entry name" value="WH_DNA-bd_sf"/>
</dbReference>
<dbReference type="Gene3D" id="1.10.10.10">
    <property type="entry name" value="Winged helix-like DNA-binding domain superfamily/Winged helix DNA-binding domain"/>
    <property type="match status" value="1"/>
</dbReference>
<evidence type="ECO:0000256" key="1">
    <source>
        <dbReference type="PIRSR" id="PIRSR015244-50"/>
    </source>
</evidence>
<dbReference type="InterPro" id="IPR036388">
    <property type="entry name" value="WH-like_DNA-bd_sf"/>
</dbReference>
<gene>
    <name evidence="4" type="ORF">DO97_10830</name>
</gene>
<dbReference type="Proteomes" id="UP000030170">
    <property type="component" value="Unassembled WGS sequence"/>
</dbReference>
<dbReference type="EMBL" id="JJML01000030">
    <property type="protein sequence ID" value="KGF72294.1"/>
    <property type="molecule type" value="Genomic_DNA"/>
</dbReference>
<feature type="domain" description="DUF4910" evidence="3">
    <location>
        <begin position="4"/>
        <end position="348"/>
    </location>
</feature>
<dbReference type="Pfam" id="PF09940">
    <property type="entry name" value="DUF2172"/>
    <property type="match status" value="1"/>
</dbReference>
<keyword evidence="5" id="KW-1185">Reference proteome</keyword>
<dbReference type="OrthoDB" id="9765654at2"/>
<evidence type="ECO:0000259" key="3">
    <source>
        <dbReference type="Pfam" id="PF16254"/>
    </source>
</evidence>
<accession>A0A098TJF9</accession>
<dbReference type="SUPFAM" id="SSF53187">
    <property type="entry name" value="Zn-dependent exopeptidases"/>
    <property type="match status" value="1"/>
</dbReference>
<name>A0A098TJF9_9CYAN</name>
<dbReference type="PIRSF" id="PIRSF015244">
    <property type="entry name" value="UCP015244"/>
    <property type="match status" value="1"/>
</dbReference>
<dbReference type="RefSeq" id="WP_036534291.1">
    <property type="nucleotide sequence ID" value="NZ_JJML01000030.1"/>
</dbReference>
<evidence type="ECO:0000313" key="4">
    <source>
        <dbReference type="EMBL" id="KGF72294.1"/>
    </source>
</evidence>
<dbReference type="InterPro" id="IPR032610">
    <property type="entry name" value="DUF2172"/>
</dbReference>
<keyword evidence="1" id="KW-0862">Zinc</keyword>
<feature type="binding site" evidence="1">
    <location>
        <position position="317"/>
    </location>
    <ligand>
        <name>Zn(2+)</name>
        <dbReference type="ChEBI" id="CHEBI:29105"/>
    </ligand>
</feature>
<dbReference type="GO" id="GO:0046872">
    <property type="term" value="F:metal ion binding"/>
    <property type="evidence" value="ECO:0007669"/>
    <property type="project" value="UniProtKB-KW"/>
</dbReference>
<feature type="binding site" evidence="1">
    <location>
        <position position="189"/>
    </location>
    <ligand>
        <name>Zn(2+)</name>
        <dbReference type="ChEBI" id="CHEBI:29105"/>
    </ligand>
</feature>
<dbReference type="Gene3D" id="3.40.630.10">
    <property type="entry name" value="Zn peptidases"/>
    <property type="match status" value="1"/>
</dbReference>
<organism evidence="4 5">
    <name type="scientific">Neosynechococcus sphagnicola sy1</name>
    <dbReference type="NCBI Taxonomy" id="1497020"/>
    <lineage>
        <taxon>Bacteria</taxon>
        <taxon>Bacillati</taxon>
        <taxon>Cyanobacteriota</taxon>
        <taxon>Cyanophyceae</taxon>
        <taxon>Neosynechococcales</taxon>
        <taxon>Neosynechococcaceae</taxon>
        <taxon>Neosynechococcus</taxon>
    </lineage>
</organism>
<evidence type="ECO:0000313" key="5">
    <source>
        <dbReference type="Proteomes" id="UP000030170"/>
    </source>
</evidence>
<reference evidence="4 5" key="1">
    <citation type="journal article" date="2014" name="Mol. Ecol.">
        <title>Evolution of Synechococcus.</title>
        <authorList>
            <person name="Dvorak P."/>
            <person name="Casamatta D."/>
            <person name="Hasler P."/>
            <person name="Poulickova A."/>
            <person name="Ondrej V."/>
            <person name="Sanges R."/>
        </authorList>
    </citation>
    <scope>NUCLEOTIDE SEQUENCE [LARGE SCALE GENOMIC DNA]</scope>
    <source>
        <strain evidence="4 5">CAUP A 1101</strain>
    </source>
</reference>
<proteinExistence type="predicted"/>
<evidence type="ECO:0000259" key="2">
    <source>
        <dbReference type="Pfam" id="PF09940"/>
    </source>
</evidence>
<dbReference type="STRING" id="1497020.DO97_10830"/>
<dbReference type="InterPro" id="IPR032589">
    <property type="entry name" value="DUF4910"/>
</dbReference>
<comment type="cofactor">
    <cofactor evidence="1">
        <name>Zn(2+)</name>
        <dbReference type="ChEBI" id="CHEBI:29105"/>
    </cofactor>
    <text evidence="1">Binds 1 zinc ion per subunit.</text>
</comment>
<comment type="caution">
    <text evidence="4">The sequence shown here is derived from an EMBL/GenBank/DDBJ whole genome shotgun (WGS) entry which is preliminary data.</text>
</comment>
<feature type="binding site" evidence="1">
    <location>
        <position position="183"/>
    </location>
    <ligand>
        <name>Zn(2+)</name>
        <dbReference type="ChEBI" id="CHEBI:29105"/>
    </ligand>
</feature>